<dbReference type="PANTHER" id="PTHR43383:SF2">
    <property type="entry name" value="AMIDOHYDROLASE 2 FAMILY PROTEIN"/>
    <property type="match status" value="1"/>
</dbReference>
<dbReference type="GO" id="GO:0016787">
    <property type="term" value="F:hydrolase activity"/>
    <property type="evidence" value="ECO:0007669"/>
    <property type="project" value="InterPro"/>
</dbReference>
<dbReference type="GO" id="GO:0004356">
    <property type="term" value="F:glutamine synthetase activity"/>
    <property type="evidence" value="ECO:0007669"/>
    <property type="project" value="InterPro"/>
</dbReference>
<dbReference type="InterPro" id="IPR032466">
    <property type="entry name" value="Metal_Hydrolase"/>
</dbReference>
<protein>
    <recommendedName>
        <fullName evidence="1">Amidohydrolase-related domain-containing protein</fullName>
    </recommendedName>
</protein>
<feature type="domain" description="Amidohydrolase-related" evidence="1">
    <location>
        <begin position="222"/>
        <end position="384"/>
    </location>
</feature>
<name>A0A9J5X5H6_SOLCO</name>
<dbReference type="Gene3D" id="3.10.20.70">
    <property type="entry name" value="Glutamine synthetase, N-terminal domain"/>
    <property type="match status" value="1"/>
</dbReference>
<dbReference type="Pfam" id="PF04909">
    <property type="entry name" value="Amidohydro_2"/>
    <property type="match status" value="1"/>
</dbReference>
<keyword evidence="3" id="KW-1185">Reference proteome</keyword>
<dbReference type="GO" id="GO:0006542">
    <property type="term" value="P:glutamine biosynthetic process"/>
    <property type="evidence" value="ECO:0007669"/>
    <property type="project" value="InterPro"/>
</dbReference>
<evidence type="ECO:0000259" key="1">
    <source>
        <dbReference type="Pfam" id="PF04909"/>
    </source>
</evidence>
<dbReference type="Gene3D" id="3.20.20.140">
    <property type="entry name" value="Metal-dependent hydrolases"/>
    <property type="match status" value="1"/>
</dbReference>
<evidence type="ECO:0000313" key="3">
    <source>
        <dbReference type="Proteomes" id="UP000824120"/>
    </source>
</evidence>
<dbReference type="EMBL" id="JACXVP010000010">
    <property type="protein sequence ID" value="KAG5583031.1"/>
    <property type="molecule type" value="Genomic_DNA"/>
</dbReference>
<comment type="caution">
    <text evidence="2">The sequence shown here is derived from an EMBL/GenBank/DDBJ whole genome shotgun (WGS) entry which is preliminary data.</text>
</comment>
<dbReference type="OrthoDB" id="77835at2759"/>
<dbReference type="SUPFAM" id="SSF51556">
    <property type="entry name" value="Metallo-dependent hydrolases"/>
    <property type="match status" value="1"/>
</dbReference>
<accession>A0A9J5X5H6</accession>
<dbReference type="PANTHER" id="PTHR43383">
    <property type="entry name" value="NODULIN 6"/>
    <property type="match status" value="1"/>
</dbReference>
<sequence>MVKFAELKKIAESVEIVDAHAHNIVAIDSTVPFLNCFSEAAGDALSDVPHTINFKRSLKEIAGIYGSSLSLHAVQESRQRLGLESSAAVCFKAAKISVLLIDDGIELDKKFDIKWHRNFVPTVGRILRVERVAEKILEKGSNGTWTLRSFMEIFTEDLKSYPLIILADEVFAFKSIVAYRSGLAINTEVTEKEAEEGLSDVLCAGHPIRISNKSFIDYIFLHALKVAQSYDLPMQIHTGFGDKDLDLRLANPLHLRNLLEDKRFMKSRLVLLHASYPFSREASYLASVYRQVYLDFGLAIPKLSFHGMVSSVKELLELAPMNKIMFSTDGIAFAETFYLGAKKAREVVFSVLRDACVDGDLSIPEAIAAVKDIFAENSKKFYKLDVSSSYSDVKPPLSSSFQEEELNELSKDVTFVRIIWIDASGQHRCRVVPQQRFYSSVQKHGVGLTCACMGMSSASDGPAVDTNLSASGETRIVPDLSTKCRLPWYCLTFRTV</sequence>
<gene>
    <name evidence="2" type="ORF">H5410_053658</name>
</gene>
<evidence type="ECO:0000313" key="2">
    <source>
        <dbReference type="EMBL" id="KAG5583031.1"/>
    </source>
</evidence>
<dbReference type="AlphaFoldDB" id="A0A9J5X5H6"/>
<dbReference type="SUPFAM" id="SSF54368">
    <property type="entry name" value="Glutamine synthetase, N-terminal domain"/>
    <property type="match status" value="1"/>
</dbReference>
<proteinExistence type="predicted"/>
<reference evidence="2 3" key="1">
    <citation type="submission" date="2020-09" db="EMBL/GenBank/DDBJ databases">
        <title>De no assembly of potato wild relative species, Solanum commersonii.</title>
        <authorList>
            <person name="Cho K."/>
        </authorList>
    </citation>
    <scope>NUCLEOTIDE SEQUENCE [LARGE SCALE GENOMIC DNA]</scope>
    <source>
        <strain evidence="2">LZ3.2</strain>
        <tissue evidence="2">Leaf</tissue>
    </source>
</reference>
<dbReference type="InterPro" id="IPR006680">
    <property type="entry name" value="Amidohydro-rel"/>
</dbReference>
<dbReference type="Proteomes" id="UP000824120">
    <property type="component" value="Chromosome 10"/>
</dbReference>
<dbReference type="InterPro" id="IPR036651">
    <property type="entry name" value="Gln_synt_N_sf"/>
</dbReference>
<organism evidence="2 3">
    <name type="scientific">Solanum commersonii</name>
    <name type="common">Commerson's wild potato</name>
    <name type="synonym">Commerson's nightshade</name>
    <dbReference type="NCBI Taxonomy" id="4109"/>
    <lineage>
        <taxon>Eukaryota</taxon>
        <taxon>Viridiplantae</taxon>
        <taxon>Streptophyta</taxon>
        <taxon>Embryophyta</taxon>
        <taxon>Tracheophyta</taxon>
        <taxon>Spermatophyta</taxon>
        <taxon>Magnoliopsida</taxon>
        <taxon>eudicotyledons</taxon>
        <taxon>Gunneridae</taxon>
        <taxon>Pentapetalae</taxon>
        <taxon>asterids</taxon>
        <taxon>lamiids</taxon>
        <taxon>Solanales</taxon>
        <taxon>Solanaceae</taxon>
        <taxon>Solanoideae</taxon>
        <taxon>Solaneae</taxon>
        <taxon>Solanum</taxon>
    </lineage>
</organism>